<dbReference type="AlphaFoldDB" id="A0A645D7L2"/>
<dbReference type="EMBL" id="VSSQ01033591">
    <property type="protein sequence ID" value="MPM85241.1"/>
    <property type="molecule type" value="Genomic_DNA"/>
</dbReference>
<gene>
    <name evidence="1" type="ORF">SDC9_132319</name>
</gene>
<accession>A0A645D7L2</accession>
<proteinExistence type="predicted"/>
<reference evidence="1" key="1">
    <citation type="submission" date="2019-08" db="EMBL/GenBank/DDBJ databases">
        <authorList>
            <person name="Kucharzyk K."/>
            <person name="Murdoch R.W."/>
            <person name="Higgins S."/>
            <person name="Loffler F."/>
        </authorList>
    </citation>
    <scope>NUCLEOTIDE SEQUENCE</scope>
</reference>
<evidence type="ECO:0000313" key="1">
    <source>
        <dbReference type="EMBL" id="MPM85241.1"/>
    </source>
</evidence>
<name>A0A645D7L2_9ZZZZ</name>
<protein>
    <submittedName>
        <fullName evidence="1">Uncharacterized protein</fullName>
    </submittedName>
</protein>
<sequence length="163" mass="18590">MLALLKNDISGFNQDELDEYYAKYDSPNEVDPNFVEDEFAERFEQVKGWILAVNAHNKVVSTLAKTYTNFYSLWCFALLNENLPEPANFAPRYQGFMESVAAILKAEDPEQFLAGEDSLLYRHQFSYAQNARGANTELPQRVARHKALAAFITGVELPDEDQQ</sequence>
<organism evidence="1">
    <name type="scientific">bioreactor metagenome</name>
    <dbReference type="NCBI Taxonomy" id="1076179"/>
    <lineage>
        <taxon>unclassified sequences</taxon>
        <taxon>metagenomes</taxon>
        <taxon>ecological metagenomes</taxon>
    </lineage>
</organism>
<comment type="caution">
    <text evidence="1">The sequence shown here is derived from an EMBL/GenBank/DDBJ whole genome shotgun (WGS) entry which is preliminary data.</text>
</comment>